<dbReference type="CDD" id="cd17321">
    <property type="entry name" value="MFS_MMR_MDR_like"/>
    <property type="match status" value="1"/>
</dbReference>
<dbReference type="PANTHER" id="PTHR42718">
    <property type="entry name" value="MAJOR FACILITATOR SUPERFAMILY MULTIDRUG TRANSPORTER MFSC"/>
    <property type="match status" value="1"/>
</dbReference>
<feature type="transmembrane region" description="Helical" evidence="6">
    <location>
        <begin position="353"/>
        <end position="370"/>
    </location>
</feature>
<name>A0A1B2IWA9_9LACO</name>
<dbReference type="Gene3D" id="1.20.1720.10">
    <property type="entry name" value="Multidrug resistance protein D"/>
    <property type="match status" value="1"/>
</dbReference>
<evidence type="ECO:0000259" key="7">
    <source>
        <dbReference type="PROSITE" id="PS50850"/>
    </source>
</evidence>
<protein>
    <recommendedName>
        <fullName evidence="7">Major facilitator superfamily (MFS) profile domain-containing protein</fullName>
    </recommendedName>
</protein>
<dbReference type="SUPFAM" id="SSF103473">
    <property type="entry name" value="MFS general substrate transporter"/>
    <property type="match status" value="1"/>
</dbReference>
<feature type="transmembrane region" description="Helical" evidence="6">
    <location>
        <begin position="294"/>
        <end position="314"/>
    </location>
</feature>
<evidence type="ECO:0000256" key="2">
    <source>
        <dbReference type="ARBA" id="ARBA00022448"/>
    </source>
</evidence>
<proteinExistence type="predicted"/>
<dbReference type="InterPro" id="IPR011701">
    <property type="entry name" value="MFS"/>
</dbReference>
<feature type="transmembrane region" description="Helical" evidence="6">
    <location>
        <begin position="134"/>
        <end position="158"/>
    </location>
</feature>
<sequence>MAQNSKRWWVLICVGVITFMSDLDASIVNVALPVINRSLHITMSLSELLISVYLVVICVCLLPFGKLGDSVGKIKIFKIGMVVFTLGSLLCGISTAFGMLLTARAIQAVGAAMTMSTNNGIITETFSTGERGQALGWIGSFVALGMIAGPGVGGVILNSFPWEAIFWINVPIGVAMVILGLIVLPRNKTMQVTQFDGLGTILVSVGIIGVFTYLYGGRQFGYANAALLVFLVAALLAIVGFVGYERHTSTPSIDLSIFKSFHFSVGVGTAILIFIANNFYMVLTPFYLENARHLGPNIVGYMMMALPLVQVIIAPISGRLSDRFGALKISVVGLGIILVTQVLFAHVTLQTMLVSYCSFIGLLGLGNAIFQSPNNAMIMGAVPSNQLGIAGSVNALARNLGMVLGNSGSTGWAAPWF</sequence>
<dbReference type="EMBL" id="CP014924">
    <property type="protein sequence ID" value="ANZ66356.1"/>
    <property type="molecule type" value="Genomic_DNA"/>
</dbReference>
<evidence type="ECO:0000256" key="3">
    <source>
        <dbReference type="ARBA" id="ARBA00022692"/>
    </source>
</evidence>
<dbReference type="InterPro" id="IPR020846">
    <property type="entry name" value="MFS_dom"/>
</dbReference>
<feature type="domain" description="Major facilitator superfamily (MFS) profile" evidence="7">
    <location>
        <begin position="10"/>
        <end position="417"/>
    </location>
</feature>
<feature type="transmembrane region" description="Helical" evidence="6">
    <location>
        <begin position="197"/>
        <end position="216"/>
    </location>
</feature>
<evidence type="ECO:0000313" key="9">
    <source>
        <dbReference type="Proteomes" id="UP000093267"/>
    </source>
</evidence>
<feature type="transmembrane region" description="Helical" evidence="6">
    <location>
        <begin position="222"/>
        <end position="244"/>
    </location>
</feature>
<comment type="subcellular location">
    <subcellularLocation>
        <location evidence="1">Cell membrane</location>
        <topology evidence="1">Multi-pass membrane protein</topology>
    </subcellularLocation>
</comment>
<dbReference type="STRING" id="240427.AYR62_12630"/>
<keyword evidence="4 6" id="KW-1133">Transmembrane helix</keyword>
<dbReference type="OrthoDB" id="102502at2"/>
<evidence type="ECO:0000256" key="4">
    <source>
        <dbReference type="ARBA" id="ARBA00022989"/>
    </source>
</evidence>
<dbReference type="GO" id="GO:0022857">
    <property type="term" value="F:transmembrane transporter activity"/>
    <property type="evidence" value="ECO:0007669"/>
    <property type="project" value="InterPro"/>
</dbReference>
<keyword evidence="5 6" id="KW-0472">Membrane</keyword>
<organism evidence="8 9">
    <name type="scientific">Secundilactobacillus paracollinoides</name>
    <dbReference type="NCBI Taxonomy" id="240427"/>
    <lineage>
        <taxon>Bacteria</taxon>
        <taxon>Bacillati</taxon>
        <taxon>Bacillota</taxon>
        <taxon>Bacilli</taxon>
        <taxon>Lactobacillales</taxon>
        <taxon>Lactobacillaceae</taxon>
        <taxon>Secundilactobacillus</taxon>
    </lineage>
</organism>
<dbReference type="RefSeq" id="WP_065901736.1">
    <property type="nucleotide sequence ID" value="NZ_CP014912.1"/>
</dbReference>
<feature type="transmembrane region" description="Helical" evidence="6">
    <location>
        <begin position="76"/>
        <end position="99"/>
    </location>
</feature>
<dbReference type="AlphaFoldDB" id="A0A1B2IWA9"/>
<reference evidence="8 9" key="1">
    <citation type="submission" date="2016-03" db="EMBL/GenBank/DDBJ databases">
        <title>Pediococcus and Lactobacillus from brewery environment - whole genome sequencing and assembly.</title>
        <authorList>
            <person name="Behr J."/>
            <person name="Geissler A.J."/>
            <person name="Vogel R.F."/>
        </authorList>
    </citation>
    <scope>NUCLEOTIDE SEQUENCE [LARGE SCALE GENOMIC DNA]</scope>
    <source>
        <strain evidence="8 9">TMW 1.1995</strain>
    </source>
</reference>
<evidence type="ECO:0000256" key="6">
    <source>
        <dbReference type="SAM" id="Phobius"/>
    </source>
</evidence>
<dbReference type="PRINTS" id="PR01036">
    <property type="entry name" value="TCRTETB"/>
</dbReference>
<gene>
    <name evidence="8" type="ORF">AYR63_03850</name>
</gene>
<dbReference type="InterPro" id="IPR036259">
    <property type="entry name" value="MFS_trans_sf"/>
</dbReference>
<evidence type="ECO:0000256" key="5">
    <source>
        <dbReference type="ARBA" id="ARBA00023136"/>
    </source>
</evidence>
<evidence type="ECO:0000313" key="8">
    <source>
        <dbReference type="EMBL" id="ANZ66356.1"/>
    </source>
</evidence>
<dbReference type="PANTHER" id="PTHR42718:SF9">
    <property type="entry name" value="MAJOR FACILITATOR SUPERFAMILY MULTIDRUG TRANSPORTER MFSC"/>
    <property type="match status" value="1"/>
</dbReference>
<feature type="transmembrane region" description="Helical" evidence="6">
    <location>
        <begin position="326"/>
        <end position="347"/>
    </location>
</feature>
<keyword evidence="9" id="KW-1185">Reference proteome</keyword>
<keyword evidence="2" id="KW-0813">Transport</keyword>
<dbReference type="Pfam" id="PF07690">
    <property type="entry name" value="MFS_1"/>
    <property type="match status" value="1"/>
</dbReference>
<feature type="transmembrane region" description="Helical" evidence="6">
    <location>
        <begin position="41"/>
        <end position="64"/>
    </location>
</feature>
<evidence type="ECO:0000256" key="1">
    <source>
        <dbReference type="ARBA" id="ARBA00004651"/>
    </source>
</evidence>
<keyword evidence="3 6" id="KW-0812">Transmembrane</keyword>
<feature type="transmembrane region" description="Helical" evidence="6">
    <location>
        <begin position="265"/>
        <end position="288"/>
    </location>
</feature>
<dbReference type="GO" id="GO:0005886">
    <property type="term" value="C:plasma membrane"/>
    <property type="evidence" value="ECO:0007669"/>
    <property type="project" value="UniProtKB-SubCell"/>
</dbReference>
<dbReference type="Proteomes" id="UP000093267">
    <property type="component" value="Chromosome"/>
</dbReference>
<dbReference type="PROSITE" id="PS50850">
    <property type="entry name" value="MFS"/>
    <property type="match status" value="1"/>
</dbReference>
<dbReference type="Gene3D" id="1.20.1250.20">
    <property type="entry name" value="MFS general substrate transporter like domains"/>
    <property type="match status" value="1"/>
</dbReference>
<accession>A0A1B2IWA9</accession>
<feature type="transmembrane region" description="Helical" evidence="6">
    <location>
        <begin position="164"/>
        <end position="185"/>
    </location>
</feature>